<gene>
    <name evidence="2" type="ORF">E5347_13890</name>
</gene>
<name>A0A4S2DJ74_9CLOT</name>
<dbReference type="SUPFAM" id="SSF52218">
    <property type="entry name" value="Flavoproteins"/>
    <property type="match status" value="1"/>
</dbReference>
<dbReference type="RefSeq" id="WP_136007833.1">
    <property type="nucleotide sequence ID" value="NZ_SRYR01000010.1"/>
</dbReference>
<proteinExistence type="predicted"/>
<dbReference type="AlphaFoldDB" id="A0A4S2DJ74"/>
<accession>A0A4S2DJ74</accession>
<reference evidence="2 3" key="1">
    <citation type="submission" date="2019-04" db="EMBL/GenBank/DDBJ databases">
        <title>Microbes associate with the intestines of laboratory mice.</title>
        <authorList>
            <person name="Navarre W."/>
            <person name="Wong E."/>
            <person name="Huang K."/>
            <person name="Tropini C."/>
            <person name="Ng K."/>
            <person name="Yu B."/>
        </authorList>
    </citation>
    <scope>NUCLEOTIDE SEQUENCE [LARGE SCALE GENOMIC DNA]</scope>
    <source>
        <strain evidence="2 3">NM50_B9-20</strain>
    </source>
</reference>
<dbReference type="InterPro" id="IPR026816">
    <property type="entry name" value="Flavodoxin_dom"/>
</dbReference>
<dbReference type="OrthoDB" id="2146857at2"/>
<evidence type="ECO:0000313" key="2">
    <source>
        <dbReference type="EMBL" id="TGY40944.1"/>
    </source>
</evidence>
<organism evidence="2 3">
    <name type="scientific">Clostridium sartagoforme</name>
    <dbReference type="NCBI Taxonomy" id="84031"/>
    <lineage>
        <taxon>Bacteria</taxon>
        <taxon>Bacillati</taxon>
        <taxon>Bacillota</taxon>
        <taxon>Clostridia</taxon>
        <taxon>Eubacteriales</taxon>
        <taxon>Clostridiaceae</taxon>
        <taxon>Clostridium</taxon>
    </lineage>
</organism>
<dbReference type="GO" id="GO:0070819">
    <property type="term" value="F:menaquinone-dependent protoporphyrinogen oxidase activity"/>
    <property type="evidence" value="ECO:0007669"/>
    <property type="project" value="TreeGrafter"/>
</dbReference>
<keyword evidence="3" id="KW-1185">Reference proteome</keyword>
<dbReference type="PANTHER" id="PTHR38030">
    <property type="entry name" value="PROTOPORPHYRINOGEN IX DEHYDROGENASE [MENAQUINONE]"/>
    <property type="match status" value="1"/>
</dbReference>
<evidence type="ECO:0000259" key="1">
    <source>
        <dbReference type="Pfam" id="PF12724"/>
    </source>
</evidence>
<protein>
    <submittedName>
        <fullName evidence="2">Flavodoxin</fullName>
    </submittedName>
</protein>
<dbReference type="InterPro" id="IPR052200">
    <property type="entry name" value="Protoporphyrinogen_IX_DH"/>
</dbReference>
<dbReference type="Proteomes" id="UP000306888">
    <property type="component" value="Unassembled WGS sequence"/>
</dbReference>
<dbReference type="GO" id="GO:0006783">
    <property type="term" value="P:heme biosynthetic process"/>
    <property type="evidence" value="ECO:0007669"/>
    <property type="project" value="TreeGrafter"/>
</dbReference>
<dbReference type="GO" id="GO:0010181">
    <property type="term" value="F:FMN binding"/>
    <property type="evidence" value="ECO:0007669"/>
    <property type="project" value="TreeGrafter"/>
</dbReference>
<sequence length="159" mass="18040">MNALIAYSSKYGCTKKCVDLLHKELNGNVEIINLQTSKNIDLSKYDKIIIGGSIYMGMIQKEVKEFCNNNLEILKGKQTGLFICGMQEGESITTEINENFPKELLETSLIKEHFGGEFTFSKMKFFEKMIVKMISKTSSDKSNILKDNINNFALKMNSI</sequence>
<dbReference type="EMBL" id="SRYR01000010">
    <property type="protein sequence ID" value="TGY40944.1"/>
    <property type="molecule type" value="Genomic_DNA"/>
</dbReference>
<evidence type="ECO:0000313" key="3">
    <source>
        <dbReference type="Proteomes" id="UP000306888"/>
    </source>
</evidence>
<feature type="domain" description="Flavodoxin" evidence="1">
    <location>
        <begin position="4"/>
        <end position="142"/>
    </location>
</feature>
<dbReference type="Gene3D" id="3.40.50.360">
    <property type="match status" value="1"/>
</dbReference>
<dbReference type="PANTHER" id="PTHR38030:SF2">
    <property type="entry name" value="PROTOPORPHYRINOGEN IX DEHYDROGENASE [QUINONE]"/>
    <property type="match status" value="1"/>
</dbReference>
<comment type="caution">
    <text evidence="2">The sequence shown here is derived from an EMBL/GenBank/DDBJ whole genome shotgun (WGS) entry which is preliminary data.</text>
</comment>
<dbReference type="Pfam" id="PF12724">
    <property type="entry name" value="Flavodoxin_5"/>
    <property type="match status" value="1"/>
</dbReference>
<dbReference type="InterPro" id="IPR029039">
    <property type="entry name" value="Flavoprotein-like_sf"/>
</dbReference>